<dbReference type="Gene3D" id="3.40.50.300">
    <property type="entry name" value="P-loop containing nucleotide triphosphate hydrolases"/>
    <property type="match status" value="1"/>
</dbReference>
<gene>
    <name evidence="1" type="ORF">SAMN05421880_10674</name>
</gene>
<proteinExistence type="predicted"/>
<dbReference type="SUPFAM" id="SSF52540">
    <property type="entry name" value="P-loop containing nucleoside triphosphate hydrolases"/>
    <property type="match status" value="1"/>
</dbReference>
<name>A0A1I4N3E4_9PROT</name>
<reference evidence="1 2" key="1">
    <citation type="submission" date="2016-10" db="EMBL/GenBank/DDBJ databases">
        <authorList>
            <person name="de Groot N.N."/>
        </authorList>
    </citation>
    <scope>NUCLEOTIDE SEQUENCE [LARGE SCALE GENOMIC DNA]</scope>
    <source>
        <strain evidence="1 2">Nm146</strain>
    </source>
</reference>
<sequence length="169" mass="19385">MAQSLMRITICSPATGSNFFPCGKIISRLIQVLQNEHVLFLAPRRTGKTSVLLYLQKVAPAKVVFLDLEGFDHPDLWIKSMINALGDIKDEIWVQKLKSLKNFMPRLRSDLIEIAEANWEEKANNLLKALNELRNRYLISVTINQRLSVDQSCSSIDHFTIFQPICYSY</sequence>
<organism evidence="1 2">
    <name type="scientific">Nitrosomonas nitrosa</name>
    <dbReference type="NCBI Taxonomy" id="52442"/>
    <lineage>
        <taxon>Bacteria</taxon>
        <taxon>Pseudomonadati</taxon>
        <taxon>Pseudomonadota</taxon>
        <taxon>Betaproteobacteria</taxon>
        <taxon>Nitrosomonadales</taxon>
        <taxon>Nitrosomonadaceae</taxon>
        <taxon>Nitrosomonas</taxon>
    </lineage>
</organism>
<dbReference type="STRING" id="52442.SAMN05421880_10674"/>
<protein>
    <recommendedName>
        <fullName evidence="3">AAA domain-containing protein</fullName>
    </recommendedName>
</protein>
<accession>A0A1I4N3E4</accession>
<evidence type="ECO:0008006" key="3">
    <source>
        <dbReference type="Google" id="ProtNLM"/>
    </source>
</evidence>
<keyword evidence="2" id="KW-1185">Reference proteome</keyword>
<dbReference type="Proteomes" id="UP000199561">
    <property type="component" value="Unassembled WGS sequence"/>
</dbReference>
<dbReference type="AlphaFoldDB" id="A0A1I4N3E4"/>
<evidence type="ECO:0000313" key="1">
    <source>
        <dbReference type="EMBL" id="SFM09783.1"/>
    </source>
</evidence>
<evidence type="ECO:0000313" key="2">
    <source>
        <dbReference type="Proteomes" id="UP000199561"/>
    </source>
</evidence>
<dbReference type="RefSeq" id="WP_090666935.1">
    <property type="nucleotide sequence ID" value="NZ_FOUF01000006.1"/>
</dbReference>
<dbReference type="EMBL" id="FOUF01000006">
    <property type="protein sequence ID" value="SFM09783.1"/>
    <property type="molecule type" value="Genomic_DNA"/>
</dbReference>
<dbReference type="InterPro" id="IPR027417">
    <property type="entry name" value="P-loop_NTPase"/>
</dbReference>